<reference evidence="2" key="2">
    <citation type="submission" date="2025-08" db="UniProtKB">
        <authorList>
            <consortium name="Ensembl"/>
        </authorList>
    </citation>
    <scope>IDENTIFICATION</scope>
</reference>
<protein>
    <recommendedName>
        <fullName evidence="1">Dipeptidase</fullName>
        <ecNumber evidence="1">3.4.13.19</ecNumber>
    </recommendedName>
</protein>
<dbReference type="GeneTree" id="ENSGT00940000159615"/>
<dbReference type="STRING" id="62062.ENSHHUP00000069549"/>
<keyword evidence="1" id="KW-0732">Signal</keyword>
<comment type="subunit">
    <text evidence="1">Homodimer; disulfide-linked.</text>
</comment>
<keyword evidence="1" id="KW-0378">Hydrolase</keyword>
<reference evidence="3" key="1">
    <citation type="submission" date="2018-06" db="EMBL/GenBank/DDBJ databases">
        <title>Genome assembly of Danube salmon.</title>
        <authorList>
            <person name="Macqueen D.J."/>
            <person name="Gundappa M.K."/>
        </authorList>
    </citation>
    <scope>NUCLEOTIDE SEQUENCE [LARGE SCALE GENOMIC DNA]</scope>
</reference>
<dbReference type="InterPro" id="IPR008257">
    <property type="entry name" value="Pept_M19"/>
</dbReference>
<dbReference type="PROSITE" id="PS51365">
    <property type="entry name" value="RENAL_DIPEPTIDASE_2"/>
    <property type="match status" value="1"/>
</dbReference>
<dbReference type="GO" id="GO:0006508">
    <property type="term" value="P:proteolysis"/>
    <property type="evidence" value="ECO:0007669"/>
    <property type="project" value="UniProtKB-KW"/>
</dbReference>
<keyword evidence="1" id="KW-0479">Metal-binding</keyword>
<comment type="cofactor">
    <cofactor evidence="1">
        <name>Zn(2+)</name>
        <dbReference type="ChEBI" id="CHEBI:29105"/>
    </cofactor>
</comment>
<dbReference type="GO" id="GO:0046872">
    <property type="term" value="F:metal ion binding"/>
    <property type="evidence" value="ECO:0007669"/>
    <property type="project" value="UniProtKB-UniRule"/>
</dbReference>
<feature type="signal peptide" evidence="1">
    <location>
        <begin position="1"/>
        <end position="23"/>
    </location>
</feature>
<comment type="similarity">
    <text evidence="1">Belongs to the metallo-dependent hydrolases superfamily. Peptidase M19 family.</text>
</comment>
<comment type="catalytic activity">
    <reaction evidence="1">
        <text>an L-aminoacyl-L-amino acid + H2O = 2 an L-alpha-amino acid</text>
        <dbReference type="Rhea" id="RHEA:48940"/>
        <dbReference type="ChEBI" id="CHEBI:15377"/>
        <dbReference type="ChEBI" id="CHEBI:59869"/>
        <dbReference type="ChEBI" id="CHEBI:77460"/>
        <dbReference type="EC" id="3.4.13.19"/>
    </reaction>
</comment>
<dbReference type="PANTHER" id="PTHR10443">
    <property type="entry name" value="MICROSOMAL DIPEPTIDASE"/>
    <property type="match status" value="1"/>
</dbReference>
<dbReference type="PANTHER" id="PTHR10443:SF38">
    <property type="entry name" value="DIPEPTIDASE 1"/>
    <property type="match status" value="1"/>
</dbReference>
<keyword evidence="1" id="KW-0224">Dipeptidase</keyword>
<evidence type="ECO:0000313" key="2">
    <source>
        <dbReference type="Ensembl" id="ENSHHUP00000069549.1"/>
    </source>
</evidence>
<dbReference type="InterPro" id="IPR032466">
    <property type="entry name" value="Metal_Hydrolase"/>
</dbReference>
<feature type="chain" id="PRO_5021512275" description="Dipeptidase" evidence="1">
    <location>
        <begin position="24"/>
        <end position="211"/>
    </location>
</feature>
<proteinExistence type="inferred from homology"/>
<dbReference type="Gene3D" id="3.20.20.140">
    <property type="entry name" value="Metal-dependent hydrolases"/>
    <property type="match status" value="2"/>
</dbReference>
<dbReference type="GO" id="GO:0070573">
    <property type="term" value="F:metallodipeptidase activity"/>
    <property type="evidence" value="ECO:0007669"/>
    <property type="project" value="InterPro"/>
</dbReference>
<name>A0A4W5QAU8_9TELE</name>
<keyword evidence="1" id="KW-0862">Zinc</keyword>
<dbReference type="Ensembl" id="ENSHHUT00000071872.1">
    <property type="protein sequence ID" value="ENSHHUP00000069549.1"/>
    <property type="gene ID" value="ENSHHUG00000040975.1"/>
</dbReference>
<organism evidence="2 3">
    <name type="scientific">Hucho hucho</name>
    <name type="common">huchen</name>
    <dbReference type="NCBI Taxonomy" id="62062"/>
    <lineage>
        <taxon>Eukaryota</taxon>
        <taxon>Metazoa</taxon>
        <taxon>Chordata</taxon>
        <taxon>Craniata</taxon>
        <taxon>Vertebrata</taxon>
        <taxon>Euteleostomi</taxon>
        <taxon>Actinopterygii</taxon>
        <taxon>Neopterygii</taxon>
        <taxon>Teleostei</taxon>
        <taxon>Protacanthopterygii</taxon>
        <taxon>Salmoniformes</taxon>
        <taxon>Salmonidae</taxon>
        <taxon>Salmoninae</taxon>
        <taxon>Hucho</taxon>
    </lineage>
</organism>
<dbReference type="AlphaFoldDB" id="A0A4W5QAU8"/>
<keyword evidence="1" id="KW-0482">Metalloprotease</keyword>
<sequence>MLSGSSVWGTMLVLSCALKLSLTQDEHMNNALRLMSETPLIDGHNDLPWQLRMKFNNQLNTGRGLNTLRMHCIFTFLFIFNLDHFDHIKTVAGHSIIGFRGDYEGVGRDQEGLEDVSKCPALVAELLRRGWKEKITGIFNALFGPVQDSLKSTAPDDLPIPYEEVKNDCRTSYGYPVPTHTVLGQFSPSALWPSTNTDSEQPAVLVSISPL</sequence>
<dbReference type="Pfam" id="PF01244">
    <property type="entry name" value="Peptidase_M19"/>
    <property type="match status" value="1"/>
</dbReference>
<dbReference type="EC" id="3.4.13.19" evidence="1"/>
<evidence type="ECO:0000313" key="3">
    <source>
        <dbReference type="Proteomes" id="UP000314982"/>
    </source>
</evidence>
<keyword evidence="3" id="KW-1185">Reference proteome</keyword>
<dbReference type="Proteomes" id="UP000314982">
    <property type="component" value="Unassembled WGS sequence"/>
</dbReference>
<keyword evidence="1" id="KW-0472">Membrane</keyword>
<keyword evidence="1" id="KW-1015">Disulfide bond</keyword>
<keyword evidence="1" id="KW-0336">GPI-anchor</keyword>
<accession>A0A4W5QAU8</accession>
<dbReference type="SUPFAM" id="SSF51556">
    <property type="entry name" value="Metallo-dependent hydrolases"/>
    <property type="match status" value="1"/>
</dbReference>
<evidence type="ECO:0000256" key="1">
    <source>
        <dbReference type="RuleBase" id="RU341113"/>
    </source>
</evidence>
<keyword evidence="1" id="KW-0325">Glycoprotein</keyword>
<reference evidence="2" key="3">
    <citation type="submission" date="2025-09" db="UniProtKB">
        <authorList>
            <consortium name="Ensembl"/>
        </authorList>
    </citation>
    <scope>IDENTIFICATION</scope>
</reference>
<dbReference type="GO" id="GO:0098552">
    <property type="term" value="C:side of membrane"/>
    <property type="evidence" value="ECO:0007669"/>
    <property type="project" value="UniProtKB-KW"/>
</dbReference>
<keyword evidence="1" id="KW-0449">Lipoprotein</keyword>
<keyword evidence="1" id="KW-0645">Protease</keyword>
<comment type="subcellular location">
    <subcellularLocation>
        <location evidence="1">Membrane</location>
        <topology evidence="1">Lipid-anchor</topology>
        <topology evidence="1">GPI-anchor</topology>
    </subcellularLocation>
</comment>